<sequence length="192" mass="19935">MMRKTLLTLALLAPGIGFAGQALDLNLSGDAIQGEFSSDTGVLPNSDGVFSIGGLYADDDKSDFTMGHVGLLVTGDAGARNALVNAGLGVRLVGLDVNGGDATGGAISLGAEFDARLPAYNRIGVGAYLYYAPDVSAFGDIDKYLEYAANLNYELIRNAFVYVGARQVRLGFDPGSEVSVDTGAHAGFNLKF</sequence>
<comment type="caution">
    <text evidence="2">The sequence shown here is derived from an EMBL/GenBank/DDBJ whole genome shotgun (WGS) entry which is preliminary data.</text>
</comment>
<dbReference type="Pfam" id="PF07437">
    <property type="entry name" value="YfaZ"/>
    <property type="match status" value="1"/>
</dbReference>
<name>A0A363UPQ0_9GAMM</name>
<dbReference type="InterPro" id="IPR009998">
    <property type="entry name" value="YfaZ"/>
</dbReference>
<protein>
    <recommendedName>
        <fullName evidence="4">YfaZ</fullName>
    </recommendedName>
</protein>
<evidence type="ECO:0000313" key="3">
    <source>
        <dbReference type="Proteomes" id="UP000251800"/>
    </source>
</evidence>
<dbReference type="OrthoDB" id="6119976at2"/>
<evidence type="ECO:0000256" key="1">
    <source>
        <dbReference type="SAM" id="SignalP"/>
    </source>
</evidence>
<evidence type="ECO:0008006" key="4">
    <source>
        <dbReference type="Google" id="ProtNLM"/>
    </source>
</evidence>
<evidence type="ECO:0000313" key="2">
    <source>
        <dbReference type="EMBL" id="PWN57456.1"/>
    </source>
</evidence>
<reference evidence="2 3" key="1">
    <citation type="submission" date="2018-05" db="EMBL/GenBank/DDBJ databases">
        <title>Abyssibacter profundi OUC007T gen. nov., sp. nov, a marine bacterium isolated from seawater of the Mariana Trench.</title>
        <authorList>
            <person name="Zhou S."/>
        </authorList>
    </citation>
    <scope>NUCLEOTIDE SEQUENCE [LARGE SCALE GENOMIC DNA]</scope>
    <source>
        <strain evidence="2 3">OUC007</strain>
    </source>
</reference>
<feature type="signal peptide" evidence="1">
    <location>
        <begin position="1"/>
        <end position="19"/>
    </location>
</feature>
<proteinExistence type="predicted"/>
<dbReference type="Proteomes" id="UP000251800">
    <property type="component" value="Unassembled WGS sequence"/>
</dbReference>
<feature type="chain" id="PRO_5016957891" description="YfaZ" evidence="1">
    <location>
        <begin position="20"/>
        <end position="192"/>
    </location>
</feature>
<keyword evidence="1" id="KW-0732">Signal</keyword>
<gene>
    <name evidence="2" type="ORF">DEH80_02915</name>
</gene>
<dbReference type="AlphaFoldDB" id="A0A363UPQ0"/>
<organism evidence="2 3">
    <name type="scientific">Abyssibacter profundi</name>
    <dbReference type="NCBI Taxonomy" id="2182787"/>
    <lineage>
        <taxon>Bacteria</taxon>
        <taxon>Pseudomonadati</taxon>
        <taxon>Pseudomonadota</taxon>
        <taxon>Gammaproteobacteria</taxon>
        <taxon>Chromatiales</taxon>
        <taxon>Oceanococcaceae</taxon>
        <taxon>Abyssibacter</taxon>
    </lineage>
</organism>
<dbReference type="EMBL" id="QEQK01000002">
    <property type="protein sequence ID" value="PWN57456.1"/>
    <property type="molecule type" value="Genomic_DNA"/>
</dbReference>
<keyword evidence="3" id="KW-1185">Reference proteome</keyword>
<dbReference type="RefSeq" id="WP_109718960.1">
    <property type="nucleotide sequence ID" value="NZ_QEQK01000002.1"/>
</dbReference>
<accession>A0A363UPQ0</accession>